<feature type="transmembrane region" description="Helical" evidence="6">
    <location>
        <begin position="376"/>
        <end position="395"/>
    </location>
</feature>
<comment type="subcellular location">
    <subcellularLocation>
        <location evidence="1">Cell membrane</location>
        <topology evidence="1">Multi-pass membrane protein</topology>
    </subcellularLocation>
</comment>
<accession>A0A0S3QS71</accession>
<evidence type="ECO:0000259" key="7">
    <source>
        <dbReference type="Pfam" id="PF03772"/>
    </source>
</evidence>
<dbReference type="Pfam" id="PF03772">
    <property type="entry name" value="Competence"/>
    <property type="match status" value="1"/>
</dbReference>
<evidence type="ECO:0000256" key="5">
    <source>
        <dbReference type="ARBA" id="ARBA00023136"/>
    </source>
</evidence>
<evidence type="ECO:0000256" key="4">
    <source>
        <dbReference type="ARBA" id="ARBA00022989"/>
    </source>
</evidence>
<feature type="transmembrane region" description="Helical" evidence="6">
    <location>
        <begin position="348"/>
        <end position="370"/>
    </location>
</feature>
<dbReference type="PANTHER" id="PTHR30619">
    <property type="entry name" value="DNA INTERNALIZATION/COMPETENCE PROTEIN COMEC/REC2"/>
    <property type="match status" value="1"/>
</dbReference>
<dbReference type="OrthoDB" id="12338at2"/>
<proteinExistence type="predicted"/>
<feature type="transmembrane region" description="Helical" evidence="6">
    <location>
        <begin position="286"/>
        <end position="304"/>
    </location>
</feature>
<dbReference type="EMBL" id="AP013035">
    <property type="protein sequence ID" value="BAT71161.1"/>
    <property type="molecule type" value="Genomic_DNA"/>
</dbReference>
<evidence type="ECO:0000313" key="8">
    <source>
        <dbReference type="EMBL" id="BAT71161.1"/>
    </source>
</evidence>
<feature type="transmembrane region" description="Helical" evidence="6">
    <location>
        <begin position="173"/>
        <end position="204"/>
    </location>
</feature>
<dbReference type="Proteomes" id="UP000063234">
    <property type="component" value="Chromosome"/>
</dbReference>
<protein>
    <recommendedName>
        <fullName evidence="7">ComEC/Rec2-related protein domain-containing protein</fullName>
    </recommendedName>
</protein>
<reference evidence="9" key="1">
    <citation type="journal article" date="2018" name="Science">
        <title>A primordial and reversible TCA cycle in a facultatively chemolithoautotrophic thermophile.</title>
        <authorList>
            <person name="Nunoura T."/>
            <person name="Chikaraishi Y."/>
            <person name="Izaki R."/>
            <person name="Suwa T."/>
            <person name="Sato T."/>
            <person name="Harada T."/>
            <person name="Mori K."/>
            <person name="Kato Y."/>
            <person name="Miyazaki M."/>
            <person name="Shimamura S."/>
            <person name="Yanagawa K."/>
            <person name="Shuto A."/>
            <person name="Ohkouchi N."/>
            <person name="Fujita N."/>
            <person name="Takaki Y."/>
            <person name="Atomi H."/>
            <person name="Takai K."/>
        </authorList>
    </citation>
    <scope>NUCLEOTIDE SEQUENCE [LARGE SCALE GENOMIC DNA]</scope>
    <source>
        <strain evidence="9">DSM 17441 / JCM 13301 / NBRC 103674 / ABI70S6</strain>
    </source>
</reference>
<keyword evidence="4 6" id="KW-1133">Transmembrane helix</keyword>
<evidence type="ECO:0000256" key="1">
    <source>
        <dbReference type="ARBA" id="ARBA00004651"/>
    </source>
</evidence>
<dbReference type="KEGG" id="ttk:TST_0353"/>
<evidence type="ECO:0000256" key="2">
    <source>
        <dbReference type="ARBA" id="ARBA00022475"/>
    </source>
</evidence>
<dbReference type="GO" id="GO:0005886">
    <property type="term" value="C:plasma membrane"/>
    <property type="evidence" value="ECO:0007669"/>
    <property type="project" value="UniProtKB-SubCell"/>
</dbReference>
<organism evidence="8 9">
    <name type="scientific">Thermosulfidibacter takaii (strain DSM 17441 / JCM 13301 / NBRC 103674 / ABI70S6)</name>
    <dbReference type="NCBI Taxonomy" id="1298851"/>
    <lineage>
        <taxon>Bacteria</taxon>
        <taxon>Pseudomonadati</taxon>
        <taxon>Thermosulfidibacterota</taxon>
        <taxon>Thermosulfidibacteria</taxon>
        <taxon>Thermosulfidibacterales</taxon>
        <taxon>Thermosulfidibacteraceae</taxon>
    </lineage>
</organism>
<gene>
    <name evidence="8" type="ORF">TST_0353</name>
</gene>
<evidence type="ECO:0000256" key="3">
    <source>
        <dbReference type="ARBA" id="ARBA00022692"/>
    </source>
</evidence>
<feature type="transmembrane region" description="Helical" evidence="6">
    <location>
        <begin position="316"/>
        <end position="336"/>
    </location>
</feature>
<feature type="transmembrane region" description="Helical" evidence="6">
    <location>
        <begin position="430"/>
        <end position="447"/>
    </location>
</feature>
<sequence length="591" mass="67205">MNRLYPVLVVLTFLAVSFAFWKQKVAFLEQVRCSEKGYLTIKGRVVSDPIPISKYVDIESNGYKVKVFFRRSVPRWRYGDVVEVSGIAFVPYAYKNPGSFNIVDQMNRQGIAYFLKVRRWQIVGKGKGLLPLLHSFRMKLFVFSQKLNKPLRSFIPAVILGVKEPMGRYSRAFYALGLGHILAISGLHLGIFVAVFYFIFLWLLRVVNLFYQFPYLLLPRRAAHVLVLLLLPFILIITGNHLSTQRAAFMYLCYVFFGVFLERRVGLLQTLLLALAIFAMIKPQQIATPGFQYTFLAVFLLGVLDEKFWEASRWVKLSLASVVLPVALLPISAYHFHLIYPLGSLFNTFLLPVFSALIALVAVLFPLAFVLNVPKLVGLLNPFVKVLFKLVLLFSELPGVIFNASRLDFAIALFLSVFVLHVFVRNRVCLVLLCGLLLFLVFTYWDIKRDRVVFFDMGKAGEASLVVRNGEFLLVNAGGKGREGAEALFQTLIWEGANRIDKIVCTSKGREATSYIDYFMRRFPGAILEGCDGLWEGKCRKFEVEGVDFVCFKRECRANVCKVLKGPVIYKGKDFYPYNTGAVKIYLEGLL</sequence>
<keyword evidence="3 6" id="KW-0812">Transmembrane</keyword>
<dbReference type="NCBIfam" id="TIGR00360">
    <property type="entry name" value="ComEC_N-term"/>
    <property type="match status" value="1"/>
</dbReference>
<keyword evidence="2" id="KW-1003">Cell membrane</keyword>
<dbReference type="PANTHER" id="PTHR30619:SF1">
    <property type="entry name" value="RECOMBINATION PROTEIN 2"/>
    <property type="match status" value="1"/>
</dbReference>
<evidence type="ECO:0000313" key="9">
    <source>
        <dbReference type="Proteomes" id="UP000063234"/>
    </source>
</evidence>
<feature type="domain" description="ComEC/Rec2-related protein" evidence="7">
    <location>
        <begin position="170"/>
        <end position="424"/>
    </location>
</feature>
<dbReference type="RefSeq" id="WP_068549083.1">
    <property type="nucleotide sequence ID" value="NZ_AP013035.1"/>
</dbReference>
<dbReference type="AlphaFoldDB" id="A0A0S3QS71"/>
<evidence type="ECO:0000256" key="6">
    <source>
        <dbReference type="SAM" id="Phobius"/>
    </source>
</evidence>
<feature type="transmembrane region" description="Helical" evidence="6">
    <location>
        <begin position="248"/>
        <end position="279"/>
    </location>
</feature>
<feature type="transmembrane region" description="Helical" evidence="6">
    <location>
        <begin position="225"/>
        <end position="242"/>
    </location>
</feature>
<keyword evidence="9" id="KW-1185">Reference proteome</keyword>
<dbReference type="InterPro" id="IPR052159">
    <property type="entry name" value="Competence_DNA_uptake"/>
</dbReference>
<dbReference type="STRING" id="1298851.TST_0353"/>
<feature type="transmembrane region" description="Helical" evidence="6">
    <location>
        <begin position="407"/>
        <end position="424"/>
    </location>
</feature>
<dbReference type="InterPro" id="IPR004477">
    <property type="entry name" value="ComEC_N"/>
</dbReference>
<name>A0A0S3QS71_THET7</name>
<keyword evidence="5 6" id="KW-0472">Membrane</keyword>